<evidence type="ECO:0000313" key="2">
    <source>
        <dbReference type="EMBL" id="MBG9378759.1"/>
    </source>
</evidence>
<dbReference type="InterPro" id="IPR035965">
    <property type="entry name" value="PAS-like_dom_sf"/>
</dbReference>
<organism evidence="2 3">
    <name type="scientific">Panacibacter microcysteis</name>
    <dbReference type="NCBI Taxonomy" id="2793269"/>
    <lineage>
        <taxon>Bacteria</taxon>
        <taxon>Pseudomonadati</taxon>
        <taxon>Bacteroidota</taxon>
        <taxon>Chitinophagia</taxon>
        <taxon>Chitinophagales</taxon>
        <taxon>Chitinophagaceae</taxon>
        <taxon>Panacibacter</taxon>
    </lineage>
</organism>
<dbReference type="PROSITE" id="PS50112">
    <property type="entry name" value="PAS"/>
    <property type="match status" value="1"/>
</dbReference>
<proteinExistence type="predicted"/>
<accession>A0A931MF86</accession>
<dbReference type="Proteomes" id="UP000628448">
    <property type="component" value="Unassembled WGS sequence"/>
</dbReference>
<sequence>MSFETQQVHQATLAAIIESSDNTFISADLKSLLTSWNRAAERMSGYTARNDWVRTLFHYSP</sequence>
<dbReference type="NCBIfam" id="TIGR00229">
    <property type="entry name" value="sensory_box"/>
    <property type="match status" value="1"/>
</dbReference>
<dbReference type="EMBL" id="JADWYR010000004">
    <property type="protein sequence ID" value="MBG9378759.1"/>
    <property type="molecule type" value="Genomic_DNA"/>
</dbReference>
<dbReference type="SUPFAM" id="SSF55785">
    <property type="entry name" value="PYP-like sensor domain (PAS domain)"/>
    <property type="match status" value="1"/>
</dbReference>
<feature type="domain" description="PAS" evidence="1">
    <location>
        <begin position="9"/>
        <end position="47"/>
    </location>
</feature>
<comment type="caution">
    <text evidence="2">The sequence shown here is derived from an EMBL/GenBank/DDBJ whole genome shotgun (WGS) entry which is preliminary data.</text>
</comment>
<keyword evidence="3" id="KW-1185">Reference proteome</keyword>
<name>A0A931MF86_9BACT</name>
<dbReference type="RefSeq" id="WP_196992865.1">
    <property type="nucleotide sequence ID" value="NZ_JADWYR010000004.1"/>
</dbReference>
<dbReference type="Pfam" id="PF13188">
    <property type="entry name" value="PAS_8"/>
    <property type="match status" value="1"/>
</dbReference>
<dbReference type="Gene3D" id="3.30.450.20">
    <property type="entry name" value="PAS domain"/>
    <property type="match status" value="1"/>
</dbReference>
<evidence type="ECO:0000259" key="1">
    <source>
        <dbReference type="PROSITE" id="PS50112"/>
    </source>
</evidence>
<evidence type="ECO:0000313" key="3">
    <source>
        <dbReference type="Proteomes" id="UP000628448"/>
    </source>
</evidence>
<protein>
    <submittedName>
        <fullName evidence="2">PAS domain S-box protein</fullName>
    </submittedName>
</protein>
<gene>
    <name evidence="2" type="ORF">I5907_21180</name>
</gene>
<dbReference type="AlphaFoldDB" id="A0A931MF86"/>
<reference evidence="2" key="1">
    <citation type="submission" date="2020-11" db="EMBL/GenBank/DDBJ databases">
        <title>Bacterial whole genome sequence for Panacibacter sp. DH6.</title>
        <authorList>
            <person name="Le V."/>
            <person name="Ko S."/>
            <person name="Ahn C.-Y."/>
            <person name="Oh H.-M."/>
        </authorList>
    </citation>
    <scope>NUCLEOTIDE SEQUENCE</scope>
    <source>
        <strain evidence="2">DH6</strain>
    </source>
</reference>
<dbReference type="InterPro" id="IPR000014">
    <property type="entry name" value="PAS"/>
</dbReference>